<gene>
    <name evidence="1" type="ORF">L1049_025348</name>
</gene>
<dbReference type="Proteomes" id="UP001415857">
    <property type="component" value="Unassembled WGS sequence"/>
</dbReference>
<comment type="caution">
    <text evidence="1">The sequence shown here is derived from an EMBL/GenBank/DDBJ whole genome shotgun (WGS) entry which is preliminary data.</text>
</comment>
<reference evidence="1 2" key="1">
    <citation type="journal article" date="2024" name="Plant J.">
        <title>Genome sequences and population genomics reveal climatic adaptation and genomic divergence between two closely related sweetgum species.</title>
        <authorList>
            <person name="Xu W.Q."/>
            <person name="Ren C.Q."/>
            <person name="Zhang X.Y."/>
            <person name="Comes H.P."/>
            <person name="Liu X.H."/>
            <person name="Li Y.G."/>
            <person name="Kettle C.J."/>
            <person name="Jalonen R."/>
            <person name="Gaisberger H."/>
            <person name="Ma Y.Z."/>
            <person name="Qiu Y.X."/>
        </authorList>
    </citation>
    <scope>NUCLEOTIDE SEQUENCE [LARGE SCALE GENOMIC DNA]</scope>
    <source>
        <strain evidence="1">Hangzhou</strain>
    </source>
</reference>
<sequence length="74" mass="8444">MRCFTLSAFKSVSCHRPQLEAAQRRLKSCCSRSRCCPSDWCDSEGSCVLGWEAYDSFVYFSLHGPEPKLVVNYL</sequence>
<accession>A0AAP0N6N1</accession>
<evidence type="ECO:0000313" key="1">
    <source>
        <dbReference type="EMBL" id="KAK9266271.1"/>
    </source>
</evidence>
<proteinExistence type="predicted"/>
<keyword evidence="2" id="KW-1185">Reference proteome</keyword>
<organism evidence="1 2">
    <name type="scientific">Liquidambar formosana</name>
    <name type="common">Formosan gum</name>
    <dbReference type="NCBI Taxonomy" id="63359"/>
    <lineage>
        <taxon>Eukaryota</taxon>
        <taxon>Viridiplantae</taxon>
        <taxon>Streptophyta</taxon>
        <taxon>Embryophyta</taxon>
        <taxon>Tracheophyta</taxon>
        <taxon>Spermatophyta</taxon>
        <taxon>Magnoliopsida</taxon>
        <taxon>eudicotyledons</taxon>
        <taxon>Gunneridae</taxon>
        <taxon>Pentapetalae</taxon>
        <taxon>Saxifragales</taxon>
        <taxon>Altingiaceae</taxon>
        <taxon>Liquidambar</taxon>
    </lineage>
</organism>
<name>A0AAP0N6N1_LIQFO</name>
<protein>
    <submittedName>
        <fullName evidence="1">Uncharacterized protein</fullName>
    </submittedName>
</protein>
<dbReference type="AlphaFoldDB" id="A0AAP0N6N1"/>
<dbReference type="EMBL" id="JBBPBK010000196">
    <property type="protein sequence ID" value="KAK9266271.1"/>
    <property type="molecule type" value="Genomic_DNA"/>
</dbReference>
<evidence type="ECO:0000313" key="2">
    <source>
        <dbReference type="Proteomes" id="UP001415857"/>
    </source>
</evidence>